<dbReference type="InterPro" id="IPR000847">
    <property type="entry name" value="LysR_HTH_N"/>
</dbReference>
<dbReference type="GO" id="GO:0003700">
    <property type="term" value="F:DNA-binding transcription factor activity"/>
    <property type="evidence" value="ECO:0007669"/>
    <property type="project" value="InterPro"/>
</dbReference>
<dbReference type="Proteomes" id="UP000199202">
    <property type="component" value="Unassembled WGS sequence"/>
</dbReference>
<gene>
    <name evidence="2" type="ORF">SAMN05421869_123114</name>
</gene>
<dbReference type="Gene3D" id="1.10.10.10">
    <property type="entry name" value="Winged helix-like DNA-binding domain superfamily/Winged helix DNA-binding domain"/>
    <property type="match status" value="1"/>
</dbReference>
<dbReference type="InterPro" id="IPR036388">
    <property type="entry name" value="WH-like_DNA-bd_sf"/>
</dbReference>
<name>A0A1G9I8K9_9ACTN</name>
<evidence type="ECO:0000313" key="3">
    <source>
        <dbReference type="Proteomes" id="UP000199202"/>
    </source>
</evidence>
<keyword evidence="3" id="KW-1185">Reference proteome</keyword>
<evidence type="ECO:0000259" key="1">
    <source>
        <dbReference type="PROSITE" id="PS50931"/>
    </source>
</evidence>
<feature type="domain" description="HTH lysR-type" evidence="1">
    <location>
        <begin position="1"/>
        <end position="24"/>
    </location>
</feature>
<dbReference type="PROSITE" id="PS50931">
    <property type="entry name" value="HTH_LYSR"/>
    <property type="match status" value="1"/>
</dbReference>
<reference evidence="2 3" key="1">
    <citation type="submission" date="2016-10" db="EMBL/GenBank/DDBJ databases">
        <authorList>
            <person name="de Groot N.N."/>
        </authorList>
    </citation>
    <scope>NUCLEOTIDE SEQUENCE [LARGE SCALE GENOMIC DNA]</scope>
    <source>
        <strain evidence="2 3">CGMCC 4.6533</strain>
    </source>
</reference>
<accession>A0A1G9I8K9</accession>
<protein>
    <recommendedName>
        <fullName evidence="1">HTH lysR-type domain-containing protein</fullName>
    </recommendedName>
</protein>
<proteinExistence type="predicted"/>
<dbReference type="AlphaFoldDB" id="A0A1G9I8K9"/>
<sequence length="90" mass="9862">MELRQLRYFLDVAEEGGFARAAERTRQVAADIVAGTDGALRLGTIHGPGQRLYRSLAALVAVAPRLRVRPKRLPPAERLTAVREGQLDAD</sequence>
<evidence type="ECO:0000313" key="2">
    <source>
        <dbReference type="EMBL" id="SDL21600.1"/>
    </source>
</evidence>
<dbReference type="EMBL" id="FNDJ01000023">
    <property type="protein sequence ID" value="SDL21600.1"/>
    <property type="molecule type" value="Genomic_DNA"/>
</dbReference>
<organism evidence="2 3">
    <name type="scientific">Nonomuraea jiangxiensis</name>
    <dbReference type="NCBI Taxonomy" id="633440"/>
    <lineage>
        <taxon>Bacteria</taxon>
        <taxon>Bacillati</taxon>
        <taxon>Actinomycetota</taxon>
        <taxon>Actinomycetes</taxon>
        <taxon>Streptosporangiales</taxon>
        <taxon>Streptosporangiaceae</taxon>
        <taxon>Nonomuraea</taxon>
    </lineage>
</organism>
<dbReference type="RefSeq" id="WP_218136205.1">
    <property type="nucleotide sequence ID" value="NZ_FNDJ01000023.1"/>
</dbReference>